<dbReference type="EMBL" id="VRSV01000002">
    <property type="protein sequence ID" value="TXK10320.1"/>
    <property type="molecule type" value="Genomic_DNA"/>
</dbReference>
<accession>A0A5C8HYB6</accession>
<feature type="transmembrane region" description="Helical" evidence="1">
    <location>
        <begin position="355"/>
        <end position="376"/>
    </location>
</feature>
<dbReference type="AlphaFoldDB" id="A0A5C8HYB6"/>
<comment type="caution">
    <text evidence="2">The sequence shown here is derived from an EMBL/GenBank/DDBJ whole genome shotgun (WGS) entry which is preliminary data.</text>
</comment>
<dbReference type="OrthoDB" id="5147406at2"/>
<dbReference type="RefSeq" id="WP_147895495.1">
    <property type="nucleotide sequence ID" value="NZ_BAAANR010000001.1"/>
</dbReference>
<feature type="transmembrane region" description="Helical" evidence="1">
    <location>
        <begin position="328"/>
        <end position="348"/>
    </location>
</feature>
<proteinExistence type="predicted"/>
<keyword evidence="1" id="KW-0812">Transmembrane</keyword>
<keyword evidence="3" id="KW-1185">Reference proteome</keyword>
<feature type="transmembrane region" description="Helical" evidence="1">
    <location>
        <begin position="85"/>
        <end position="104"/>
    </location>
</feature>
<dbReference type="Proteomes" id="UP000321034">
    <property type="component" value="Unassembled WGS sequence"/>
</dbReference>
<feature type="transmembrane region" description="Helical" evidence="1">
    <location>
        <begin position="143"/>
        <end position="167"/>
    </location>
</feature>
<feature type="transmembrane region" description="Helical" evidence="1">
    <location>
        <begin position="219"/>
        <end position="240"/>
    </location>
</feature>
<feature type="transmembrane region" description="Helical" evidence="1">
    <location>
        <begin position="110"/>
        <end position="131"/>
    </location>
</feature>
<feature type="transmembrane region" description="Helical" evidence="1">
    <location>
        <begin position="35"/>
        <end position="64"/>
    </location>
</feature>
<evidence type="ECO:0000313" key="3">
    <source>
        <dbReference type="Proteomes" id="UP000321034"/>
    </source>
</evidence>
<sequence>MKGFSSFALLRVFAQVLTFAAGVIVVRILPPDQYALYAIAAALIAAITAISATGITSRFMALGAALERPSMELDLLYGGARSARLRLVTVVLVVALPFLAYLLISNGADPLAAVGILVLCVLSTVPLQQFGLASTELQLEKRFVLIGAIDVIANGVRALSVTILWILGVSSAVVLFSVTAFVAWTQAVLGWRSVRRYVRARVGVDPSSRRTFAIAVRQSLPAVLVMVASEQLVTLLLTLSGNTLGIAQVAALSRYALAFALVNNILGTWGASALARTVGGRGTVLRASGRYLAVYGAACLAFLSITVIFSGPLLHLLGESYEQLTLEFALLMAGATLTNFAAFGIGAINHARGYLSLSWVYIPFVVAWLVIGMTFVDTSSSLGAAILAASLAVPTLLGQLARAIYGIWNHTQSDVE</sequence>
<reference evidence="2 3" key="1">
    <citation type="submission" date="2019-08" db="EMBL/GenBank/DDBJ databases">
        <authorList>
            <person name="Dong K."/>
        </authorList>
    </citation>
    <scope>NUCLEOTIDE SEQUENCE [LARGE SCALE GENOMIC DNA]</scope>
    <source>
        <strain evidence="2 3">JCM14558</strain>
    </source>
</reference>
<name>A0A5C8HYB6_9MICO</name>
<keyword evidence="1" id="KW-0472">Membrane</keyword>
<feature type="transmembrane region" description="Helical" evidence="1">
    <location>
        <begin position="252"/>
        <end position="271"/>
    </location>
</feature>
<gene>
    <name evidence="2" type="ORF">FVP77_15865</name>
</gene>
<keyword evidence="1" id="KW-1133">Transmembrane helix</keyword>
<evidence type="ECO:0008006" key="4">
    <source>
        <dbReference type="Google" id="ProtNLM"/>
    </source>
</evidence>
<evidence type="ECO:0000313" key="2">
    <source>
        <dbReference type="EMBL" id="TXK10320.1"/>
    </source>
</evidence>
<protein>
    <recommendedName>
        <fullName evidence="4">Oligosaccharide flippase family protein</fullName>
    </recommendedName>
</protein>
<evidence type="ECO:0000256" key="1">
    <source>
        <dbReference type="SAM" id="Phobius"/>
    </source>
</evidence>
<organism evidence="2 3">
    <name type="scientific">Microbacterium hatanonis</name>
    <dbReference type="NCBI Taxonomy" id="404366"/>
    <lineage>
        <taxon>Bacteria</taxon>
        <taxon>Bacillati</taxon>
        <taxon>Actinomycetota</taxon>
        <taxon>Actinomycetes</taxon>
        <taxon>Micrococcales</taxon>
        <taxon>Microbacteriaceae</taxon>
        <taxon>Microbacterium</taxon>
    </lineage>
</organism>
<feature type="transmembrane region" description="Helical" evidence="1">
    <location>
        <begin position="382"/>
        <end position="401"/>
    </location>
</feature>
<feature type="transmembrane region" description="Helical" evidence="1">
    <location>
        <begin position="173"/>
        <end position="191"/>
    </location>
</feature>
<feature type="transmembrane region" description="Helical" evidence="1">
    <location>
        <begin position="12"/>
        <end position="29"/>
    </location>
</feature>
<feature type="transmembrane region" description="Helical" evidence="1">
    <location>
        <begin position="292"/>
        <end position="316"/>
    </location>
</feature>